<dbReference type="Pfam" id="PF08241">
    <property type="entry name" value="Methyltransf_11"/>
    <property type="match status" value="1"/>
</dbReference>
<reference evidence="10" key="2">
    <citation type="submission" date="2021-08" db="EMBL/GenBank/DDBJ databases">
        <authorList>
            <person name="Eriksson T."/>
        </authorList>
    </citation>
    <scope>NUCLEOTIDE SEQUENCE</scope>
    <source>
        <strain evidence="10">Stoneville</strain>
        <tissue evidence="10">Whole head</tissue>
    </source>
</reference>
<feature type="transmembrane region" description="Helical" evidence="5">
    <location>
        <begin position="681"/>
        <end position="703"/>
    </location>
</feature>
<keyword evidence="5" id="KW-0812">Transmembrane</keyword>
<dbReference type="PANTHER" id="PTHR14795:SF0">
    <property type="entry name" value="TRANSMEMBRANE PROTEIN 62"/>
    <property type="match status" value="1"/>
</dbReference>
<dbReference type="Pfam" id="PF24394">
    <property type="entry name" value="TMEM62_C"/>
    <property type="match status" value="1"/>
</dbReference>
<dbReference type="Pfam" id="PF24384">
    <property type="entry name" value="Ig_TMM62"/>
    <property type="match status" value="1"/>
</dbReference>
<evidence type="ECO:0000259" key="6">
    <source>
        <dbReference type="Pfam" id="PF08241"/>
    </source>
</evidence>
<sequence length="1549" mass="178207">MREMSLICIRTCNVAQWTECIGDFWLALWIISKGTIVILVLMLLISIFIANVVNLLSTNGTKTKAPNKDNYIRITDSSAHLLWFLQKRTQLNECRVREKTVWLDRGNHDNFNVAGADFKQNFFVNYSMQGRQHPRSYMHQISQASKLYSFIVSMLLISIFLANVVNLLSTDGTKTKAPNKDNYIRITDSSDHLLWFLQISDIHISIFQDPFRITDLKDFCFRTLDVIRPPVVLASGDLTDAKTADSIGSQQLEKEWQYYRNVLNECRVREKTVWLDIRGNHDNFNVAGADSKQNFFVNYSMQGRHHPRSYMHQISQGSELYSFIGVDACLEPGPRRPFNFIGKLDSAEIDEINKLIERSIERGSNYTVWFGHFPTSCILSTGSEGVRSLINKDPKGLVYLCGHLHRLGGLVPKMYTLQKFGFLELELGDWKDNRVYRLLAIDHGMLSFVDVPHGDWPVGLITNPKDALFVNTAKENIESIRTSTHIRALAFSLGEIVSVKVRIDGGKWMDLYNVEGPLYVLKWNPKKYFSGLHTIELQVKDAHGRENSYSQPFVLDDTRLSFSLLSRIALMTDASTIFRVMFVSTLIMCILPLIVLRILHKLVEEKKLHLPRLRGNCCKLWLRKFWVMSTVDRLFWPVILYPLYLSFGPWSIGYLVEDHLGVIFAWGIFVNGSYLPGSFTYAYGFIQLVTFQVPLTFILAHGVDHSFHYKVLNAHKKKSICGHIGLHLPFLLVFGIQVEMAYLFWLAYGTLAFILGPLRTWSLVLAGILWYNAIYLPERCTRKAAELLQIVPTNEHYDTGVDVVKHCLTKMKFALILFFGVVVCGAEFDKDLVMKFIQKIKKVSDECTAETHASPEDIKALLEHKIPESHEGKCMVFCFHKHFHIQNEDGSLNKAETIASLDPIKEHNREVYDKVVKVLETCADTAATDSDHCIYATNLADCAIPTPSLDVGVGDDGILSDILIPKLPPNFKRLTCVDVCQDMLLYARDRCNNSKLEFVLLDIGSTLPESFHQQFDHIFSFYCLHWVPDQKQAMGNLFDMLRPGGAMLLSLAPNHWIFDIHEKMAESTKWRRYMDDIQTYSLPYRHCANPAKKMERHLKESGFTETDTVYALTVCANLLKWKNNEDVLDVGTGDGGVTSDILLPRLPEDLKKLVCLDVSEKMVEFTRDRLKHNSKAEFVQMDIATKEIPSELFERFDHIFSFNCLHWVPGDKHLQALKNLHKMLKPGGQLLVTIISTAAMFDIYENMARDKKRMNDPSLYSKSNSLQRTDVIWTLDNYLNLMKWVTGDKILDVGSGDGGIVVDILIPRLPPDFKQITGTDNNKNMLQYAKNKYRNNPKVDFVFFDVGLKTIPQQLQQQFDHIFSFFCLNWVNDQKQAMQNLFDMLKPGGDMLFILVANHLVFDIYESMAESKKWAPYSGDLYRHMTPYQHSLDAAKIMSEYLKKVGFADYKCQVVDRSFTYQNLSVFWKFASAVNPFLKRIPHRELDDYKSDYIEEVKKHKKAKMFYDNKQEENIYLLTSRLLQKFKKFVRLDLSEKMVEFAKKEKSKG</sequence>
<dbReference type="PANTHER" id="PTHR14795">
    <property type="entry name" value="HELICASE RELATED"/>
    <property type="match status" value="1"/>
</dbReference>
<dbReference type="GO" id="GO:0008757">
    <property type="term" value="F:S-adenosylmethionine-dependent methyltransferase activity"/>
    <property type="evidence" value="ECO:0007669"/>
    <property type="project" value="InterPro"/>
</dbReference>
<organism evidence="10 11">
    <name type="scientific">Tenebrio molitor</name>
    <name type="common">Yellow mealworm beetle</name>
    <dbReference type="NCBI Taxonomy" id="7067"/>
    <lineage>
        <taxon>Eukaryota</taxon>
        <taxon>Metazoa</taxon>
        <taxon>Ecdysozoa</taxon>
        <taxon>Arthropoda</taxon>
        <taxon>Hexapoda</taxon>
        <taxon>Insecta</taxon>
        <taxon>Pterygota</taxon>
        <taxon>Neoptera</taxon>
        <taxon>Endopterygota</taxon>
        <taxon>Coleoptera</taxon>
        <taxon>Polyphaga</taxon>
        <taxon>Cucujiformia</taxon>
        <taxon>Tenebrionidae</taxon>
        <taxon>Tenebrio</taxon>
    </lineage>
</organism>
<dbReference type="InterPro" id="IPR029063">
    <property type="entry name" value="SAM-dependent_MTases_sf"/>
</dbReference>
<feature type="transmembrane region" description="Helical" evidence="5">
    <location>
        <begin position="724"/>
        <end position="745"/>
    </location>
</feature>
<gene>
    <name evidence="10" type="ORF">GEV33_009804</name>
</gene>
<dbReference type="GO" id="GO:0005549">
    <property type="term" value="F:odorant binding"/>
    <property type="evidence" value="ECO:0007669"/>
    <property type="project" value="InterPro"/>
</dbReference>
<feature type="domain" description="Methyltransferase type 11" evidence="6">
    <location>
        <begin position="949"/>
        <end position="1048"/>
    </location>
</feature>
<keyword evidence="5" id="KW-1133">Transmembrane helix</keyword>
<dbReference type="Pfam" id="PF08242">
    <property type="entry name" value="Methyltransf_12"/>
    <property type="match status" value="2"/>
</dbReference>
<keyword evidence="3" id="KW-0732">Signal</keyword>
<keyword evidence="5" id="KW-0472">Membrane</keyword>
<proteinExistence type="predicted"/>
<keyword evidence="2" id="KW-0964">Secreted</keyword>
<feature type="transmembrane region" description="Helical" evidence="5">
    <location>
        <begin position="147"/>
        <end position="168"/>
    </location>
</feature>
<feature type="domain" description="TMEM62 Ig-like" evidence="8">
    <location>
        <begin position="456"/>
        <end position="557"/>
    </location>
</feature>
<dbReference type="SUPFAM" id="SSF56300">
    <property type="entry name" value="Metallo-dependent phosphatases"/>
    <property type="match status" value="1"/>
</dbReference>
<comment type="subcellular location">
    <subcellularLocation>
        <location evidence="1">Secreted</location>
    </subcellularLocation>
</comment>
<evidence type="ECO:0000259" key="9">
    <source>
        <dbReference type="Pfam" id="PF24394"/>
    </source>
</evidence>
<evidence type="ECO:0000256" key="3">
    <source>
        <dbReference type="ARBA" id="ARBA00022729"/>
    </source>
</evidence>
<dbReference type="SUPFAM" id="SSF53335">
    <property type="entry name" value="S-adenosyl-L-methionine-dependent methyltransferases"/>
    <property type="match status" value="3"/>
</dbReference>
<dbReference type="Gene3D" id="3.60.21.10">
    <property type="match status" value="1"/>
</dbReference>
<dbReference type="SMART" id="SM00708">
    <property type="entry name" value="PhBP"/>
    <property type="match status" value="1"/>
</dbReference>
<dbReference type="Gene3D" id="1.10.238.20">
    <property type="entry name" value="Pheromone/general odorant binding protein domain"/>
    <property type="match status" value="1"/>
</dbReference>
<dbReference type="InterPro" id="IPR056230">
    <property type="entry name" value="TMEM62_C"/>
</dbReference>
<feature type="transmembrane region" description="Helical" evidence="5">
    <location>
        <begin position="811"/>
        <end position="828"/>
    </location>
</feature>
<keyword evidence="11" id="KW-1185">Reference proteome</keyword>
<dbReference type="Proteomes" id="UP000719412">
    <property type="component" value="Unassembled WGS sequence"/>
</dbReference>
<feature type="transmembrane region" description="Helical" evidence="5">
    <location>
        <begin position="36"/>
        <end position="56"/>
    </location>
</feature>
<dbReference type="CDD" id="cd07401">
    <property type="entry name" value="MPP_TMEM62_N"/>
    <property type="match status" value="1"/>
</dbReference>
<feature type="transmembrane region" description="Helical" evidence="5">
    <location>
        <begin position="634"/>
        <end position="656"/>
    </location>
</feature>
<dbReference type="InterPro" id="IPR041871">
    <property type="entry name" value="MPP_TMEM62"/>
</dbReference>
<feature type="domain" description="Methyltransferase type 12" evidence="7">
    <location>
        <begin position="1128"/>
        <end position="1230"/>
    </location>
</feature>
<dbReference type="InterPro" id="IPR006170">
    <property type="entry name" value="PBP/GOBP"/>
</dbReference>
<evidence type="ECO:0000313" key="10">
    <source>
        <dbReference type="EMBL" id="KAH0812987.1"/>
    </source>
</evidence>
<evidence type="ECO:0000256" key="2">
    <source>
        <dbReference type="ARBA" id="ARBA00022525"/>
    </source>
</evidence>
<keyword evidence="4" id="KW-1015">Disulfide bond</keyword>
<feature type="domain" description="Methyltransferase type 12" evidence="7">
    <location>
        <begin position="1291"/>
        <end position="1390"/>
    </location>
</feature>
<dbReference type="InterPro" id="IPR036728">
    <property type="entry name" value="PBP_GOBP_sf"/>
</dbReference>
<name>A0A8J6HF46_TENMO</name>
<evidence type="ECO:0000256" key="4">
    <source>
        <dbReference type="ARBA" id="ARBA00023157"/>
    </source>
</evidence>
<comment type="caution">
    <text evidence="10">The sequence shown here is derived from an EMBL/GenBank/DDBJ whole genome shotgun (WGS) entry which is preliminary data.</text>
</comment>
<dbReference type="InterPro" id="IPR013216">
    <property type="entry name" value="Methyltransf_11"/>
</dbReference>
<reference evidence="10" key="1">
    <citation type="journal article" date="2020" name="J Insects Food Feed">
        <title>The yellow mealworm (Tenebrio molitor) genome: a resource for the emerging insects as food and feed industry.</title>
        <authorList>
            <person name="Eriksson T."/>
            <person name="Andere A."/>
            <person name="Kelstrup H."/>
            <person name="Emery V."/>
            <person name="Picard C."/>
        </authorList>
    </citation>
    <scope>NUCLEOTIDE SEQUENCE</scope>
    <source>
        <strain evidence="10">Stoneville</strain>
        <tissue evidence="10">Whole head</tissue>
    </source>
</reference>
<dbReference type="InterPro" id="IPR013217">
    <property type="entry name" value="Methyltransf_12"/>
</dbReference>
<evidence type="ECO:0000256" key="5">
    <source>
        <dbReference type="SAM" id="Phobius"/>
    </source>
</evidence>
<accession>A0A8J6HF46</accession>
<dbReference type="CDD" id="cd02440">
    <property type="entry name" value="AdoMet_MTases"/>
    <property type="match status" value="3"/>
</dbReference>
<dbReference type="FunFam" id="1.10.238.20:FF:000006">
    <property type="entry name" value="Odorant binding protein 15"/>
    <property type="match status" value="1"/>
</dbReference>
<dbReference type="Gene3D" id="3.40.50.150">
    <property type="entry name" value="Vaccinia Virus protein VP39"/>
    <property type="match status" value="3"/>
</dbReference>
<protein>
    <submittedName>
        <fullName evidence="10">Uncharacterized protein</fullName>
    </submittedName>
</protein>
<dbReference type="GO" id="GO:0005576">
    <property type="term" value="C:extracellular region"/>
    <property type="evidence" value="ECO:0007669"/>
    <property type="project" value="UniProtKB-SubCell"/>
</dbReference>
<feature type="transmembrane region" description="Helical" evidence="5">
    <location>
        <begin position="577"/>
        <end position="599"/>
    </location>
</feature>
<feature type="transmembrane region" description="Helical" evidence="5">
    <location>
        <begin position="751"/>
        <end position="773"/>
    </location>
</feature>
<dbReference type="InterPro" id="IPR029052">
    <property type="entry name" value="Metallo-depent_PP-like"/>
</dbReference>
<feature type="domain" description="TMEM62 C-terminal" evidence="9">
    <location>
        <begin position="580"/>
        <end position="718"/>
    </location>
</feature>
<dbReference type="EMBL" id="JABDTM020025655">
    <property type="protein sequence ID" value="KAH0812987.1"/>
    <property type="molecule type" value="Genomic_DNA"/>
</dbReference>
<evidence type="ECO:0000259" key="7">
    <source>
        <dbReference type="Pfam" id="PF08242"/>
    </source>
</evidence>
<dbReference type="InterPro" id="IPR056229">
    <property type="entry name" value="Ig_TMM62"/>
</dbReference>
<dbReference type="SUPFAM" id="SSF47565">
    <property type="entry name" value="Insect pheromone/odorant-binding proteins"/>
    <property type="match status" value="1"/>
</dbReference>
<evidence type="ECO:0000313" key="11">
    <source>
        <dbReference type="Proteomes" id="UP000719412"/>
    </source>
</evidence>
<evidence type="ECO:0000259" key="8">
    <source>
        <dbReference type="Pfam" id="PF24384"/>
    </source>
</evidence>
<dbReference type="CDD" id="cd23992">
    <property type="entry name" value="PBP_GOBP"/>
    <property type="match status" value="1"/>
</dbReference>
<dbReference type="Pfam" id="PF01395">
    <property type="entry name" value="PBP_GOBP"/>
    <property type="match status" value="1"/>
</dbReference>
<evidence type="ECO:0000256" key="1">
    <source>
        <dbReference type="ARBA" id="ARBA00004613"/>
    </source>
</evidence>